<dbReference type="RefSeq" id="WP_215503469.1">
    <property type="nucleotide sequence ID" value="NZ_CP076361.1"/>
</dbReference>
<gene>
    <name evidence="2" type="ORF">KM031_05135</name>
</gene>
<dbReference type="InterPro" id="IPR009506">
    <property type="entry name" value="YjiS-like"/>
</dbReference>
<dbReference type="Pfam" id="PF06568">
    <property type="entry name" value="YjiS-like"/>
    <property type="match status" value="1"/>
</dbReference>
<accession>A0A975P8F1</accession>
<feature type="domain" description="YjiS-like" evidence="1">
    <location>
        <begin position="26"/>
        <end position="54"/>
    </location>
</feature>
<sequence>MAHSLPVAQPRISPRRRPLMLRLLDLMSLRRQRRALTEMEPHLLADIGLSAAEADAEARRPIWDAPAHWRL</sequence>
<dbReference type="Proteomes" id="UP000679352">
    <property type="component" value="Chromosome"/>
</dbReference>
<dbReference type="AlphaFoldDB" id="A0A975P8F1"/>
<protein>
    <submittedName>
        <fullName evidence="2">DUF1127 domain-containing protein</fullName>
    </submittedName>
</protein>
<keyword evidence="3" id="KW-1185">Reference proteome</keyword>
<proteinExistence type="predicted"/>
<reference evidence="2" key="1">
    <citation type="submission" date="2021-06" db="EMBL/GenBank/DDBJ databases">
        <title>Direct submission.</title>
        <authorList>
            <person name="Lee C.-S."/>
            <person name="Jin L."/>
        </authorList>
    </citation>
    <scope>NUCLEOTIDE SEQUENCE</scope>
    <source>
        <strain evidence="2">Con5</strain>
    </source>
</reference>
<evidence type="ECO:0000259" key="1">
    <source>
        <dbReference type="Pfam" id="PF06568"/>
    </source>
</evidence>
<dbReference type="EMBL" id="CP076361">
    <property type="protein sequence ID" value="QWK91277.1"/>
    <property type="molecule type" value="Genomic_DNA"/>
</dbReference>
<dbReference type="KEGG" id="gfu:KM031_05135"/>
<name>A0A975P8F1_9RHOB</name>
<evidence type="ECO:0000313" key="2">
    <source>
        <dbReference type="EMBL" id="QWK91277.1"/>
    </source>
</evidence>
<evidence type="ECO:0000313" key="3">
    <source>
        <dbReference type="Proteomes" id="UP000679352"/>
    </source>
</evidence>
<organism evidence="2 3">
    <name type="scientific">Gemmobacter fulvus</name>
    <dbReference type="NCBI Taxonomy" id="2840474"/>
    <lineage>
        <taxon>Bacteria</taxon>
        <taxon>Pseudomonadati</taxon>
        <taxon>Pseudomonadota</taxon>
        <taxon>Alphaproteobacteria</taxon>
        <taxon>Rhodobacterales</taxon>
        <taxon>Paracoccaceae</taxon>
        <taxon>Gemmobacter</taxon>
    </lineage>
</organism>